<dbReference type="RefSeq" id="WP_113617518.1">
    <property type="nucleotide sequence ID" value="NZ_QFFJ01000002.1"/>
</dbReference>
<dbReference type="PIRSF" id="PIRSF016719">
    <property type="entry name" value="UCP016719"/>
    <property type="match status" value="1"/>
</dbReference>
<dbReference type="InterPro" id="IPR048503">
    <property type="entry name" value="NamZ_C"/>
</dbReference>
<dbReference type="InterPro" id="IPR048502">
    <property type="entry name" value="NamZ_N"/>
</dbReference>
<evidence type="ECO:0000259" key="2">
    <source>
        <dbReference type="Pfam" id="PF07075"/>
    </source>
</evidence>
<dbReference type="PANTHER" id="PTHR42915">
    <property type="entry name" value="HYPOTHETICAL 460 KDA PROTEIN IN FEUA-SIGW INTERGENIC REGION [PRECURSOR]"/>
    <property type="match status" value="1"/>
</dbReference>
<feature type="chain" id="PRO_5016942795" evidence="1">
    <location>
        <begin position="21"/>
        <end position="390"/>
    </location>
</feature>
<dbReference type="Proteomes" id="UP000253410">
    <property type="component" value="Unassembled WGS sequence"/>
</dbReference>
<dbReference type="Gene3D" id="3.90.1150.140">
    <property type="match status" value="1"/>
</dbReference>
<protein>
    <submittedName>
        <fullName evidence="4">DUF1343 domain-containing protein</fullName>
    </submittedName>
</protein>
<sequence>MNRILIICTFFCGLFAAAQAQYASHVIPGAAQTSKYLPLLKDKRVALLVNQTATIGQTHLVDTLLKLQVHISKIFSPEHGFRGNADAGEKVGNSTDPNTGLPVVSLYGSHRKATAADLQDVDVLIFDVQDVGARFYTYISSLQELMESAAENNKLLLVLDRPNPNGDYVDGPILDTAFRSFVGMQPIPIVHGMTVGEYAQMLNGEHWLSKGVQCQLKVITCENYTHHTFYQLPIPPSPNLPNMAAVNLYTSLCFFEGTPVSLGRGTSKPFQLFGSPLFPKKGFSFTPLSVPGAKNPPLKDQRCYGFDLSNAPEARPAKGRKIALKWLLQAYALYPEKDKFFSNFFNKLAGNATLQQQIKSGLSEAAIRKSWEPGLQQFKAIRAKYLLYEE</sequence>
<dbReference type="OrthoDB" id="9801061at2"/>
<organism evidence="4 5">
    <name type="scientific">Chitinophaga flava</name>
    <dbReference type="NCBI Taxonomy" id="2259036"/>
    <lineage>
        <taxon>Bacteria</taxon>
        <taxon>Pseudomonadati</taxon>
        <taxon>Bacteroidota</taxon>
        <taxon>Chitinophagia</taxon>
        <taxon>Chitinophagales</taxon>
        <taxon>Chitinophagaceae</taxon>
        <taxon>Chitinophaga</taxon>
    </lineage>
</organism>
<feature type="signal peptide" evidence="1">
    <location>
        <begin position="1"/>
        <end position="20"/>
    </location>
</feature>
<proteinExistence type="predicted"/>
<name>A0A365XQY7_9BACT</name>
<dbReference type="PANTHER" id="PTHR42915:SF1">
    <property type="entry name" value="PEPTIDOGLYCAN BETA-N-ACETYLMURAMIDASE NAMZ"/>
    <property type="match status" value="1"/>
</dbReference>
<dbReference type="Pfam" id="PF07075">
    <property type="entry name" value="NamZ_N"/>
    <property type="match status" value="1"/>
</dbReference>
<dbReference type="GO" id="GO:0033922">
    <property type="term" value="F:peptidoglycan beta-N-acetylmuramidase activity"/>
    <property type="evidence" value="ECO:0007669"/>
    <property type="project" value="InterPro"/>
</dbReference>
<keyword evidence="5" id="KW-1185">Reference proteome</keyword>
<dbReference type="Pfam" id="PF20732">
    <property type="entry name" value="NamZ_C"/>
    <property type="match status" value="1"/>
</dbReference>
<gene>
    <name evidence="4" type="ORF">DF182_19625</name>
</gene>
<evidence type="ECO:0000259" key="3">
    <source>
        <dbReference type="Pfam" id="PF20732"/>
    </source>
</evidence>
<keyword evidence="1" id="KW-0732">Signal</keyword>
<comment type="caution">
    <text evidence="4">The sequence shown here is derived from an EMBL/GenBank/DDBJ whole genome shotgun (WGS) entry which is preliminary data.</text>
</comment>
<dbReference type="AlphaFoldDB" id="A0A365XQY7"/>
<evidence type="ECO:0000313" key="5">
    <source>
        <dbReference type="Proteomes" id="UP000253410"/>
    </source>
</evidence>
<feature type="domain" description="Peptidoglycan beta-N-acetylmuramidase NamZ C-terminal" evidence="3">
    <location>
        <begin position="248"/>
        <end position="388"/>
    </location>
</feature>
<feature type="domain" description="Peptidoglycan beta-N-acetylmuramidase NamZ N-terminal" evidence="2">
    <location>
        <begin position="45"/>
        <end position="243"/>
    </location>
</feature>
<evidence type="ECO:0000313" key="4">
    <source>
        <dbReference type="EMBL" id="RBL88776.1"/>
    </source>
</evidence>
<evidence type="ECO:0000256" key="1">
    <source>
        <dbReference type="SAM" id="SignalP"/>
    </source>
</evidence>
<dbReference type="InterPro" id="IPR008302">
    <property type="entry name" value="NamZ"/>
</dbReference>
<dbReference type="Gene3D" id="3.40.50.12170">
    <property type="entry name" value="Uncharacterised protein PF07075, DUF1343"/>
    <property type="match status" value="1"/>
</dbReference>
<dbReference type="EMBL" id="QFFJ01000002">
    <property type="protein sequence ID" value="RBL88776.1"/>
    <property type="molecule type" value="Genomic_DNA"/>
</dbReference>
<reference evidence="4 5" key="1">
    <citation type="submission" date="2018-05" db="EMBL/GenBank/DDBJ databases">
        <title>Chitinophaga sp. K3CV102501T nov., isolated from isolated from a monsoon evergreen broad-leaved forest soil.</title>
        <authorList>
            <person name="Lv Y."/>
        </authorList>
    </citation>
    <scope>NUCLEOTIDE SEQUENCE [LARGE SCALE GENOMIC DNA]</scope>
    <source>
        <strain evidence="4 5">GDMCC 1.1325</strain>
    </source>
</reference>
<accession>A0A365XQY7</accession>